<evidence type="ECO:0000256" key="1">
    <source>
        <dbReference type="ARBA" id="ARBA00022801"/>
    </source>
</evidence>
<evidence type="ECO:0000259" key="4">
    <source>
        <dbReference type="PROSITE" id="PS51192"/>
    </source>
</evidence>
<keyword evidence="2" id="KW-0863">Zinc-finger</keyword>
<feature type="domain" description="Helicase ATP-binding" evidence="4">
    <location>
        <begin position="665"/>
        <end position="825"/>
    </location>
</feature>
<dbReference type="GO" id="GO:0005524">
    <property type="term" value="F:ATP binding"/>
    <property type="evidence" value="ECO:0007669"/>
    <property type="project" value="InterPro"/>
</dbReference>
<dbReference type="InterPro" id="IPR027417">
    <property type="entry name" value="P-loop_NTPase"/>
</dbReference>
<sequence>MPPGPPATPADLIATLDDAALSHHFTRNALEAGRRYHAQGRVRDVTVSQGGTLIEARVRGSAPAPYRQRISLAPGPDGRPLIAATCDCPVTTFCKHAAAALVAARVMPRPVPVQVEKATSPPPAAPLDPALQQWIARLRDAAATDPEAYPDSIRQRLFYVLDQSAGAGGLSIECTTVSLLKNGSPGVPRRYAPHQVGNPAKYLRPSDRPILRRLNALQYQLGSPREEDDLPDLLRAIIATGRAHWAALDGPVLTAGPPLPGRLAWRMLEDGGQVAALEAPAGLVGLRLPAPWYADPATGRVGPVDLGVPALVATRLLAAPPIPPEAASAVGAELAQHLPGITPPAPVAAPELLPSPPVPRLLLTTATHPYGGLIPKHWRVPGLANSRQFLVARLTLAYGALVVPPRPNEAPRNVLLDGERCRLKRDAKAERAALARLGREGFMAAQHAGYGWGMPADDFVPRDTRDGADWMSFTLHRVPALRADGWQVDIAPDFPIRFAQPESDVEARLTEGSGIDWLELELGVVVDGERIDIVPTLLAVIAKAEGVTFADPGRDEETFLLPLPDGRLLTLPMGRIRPTLQALAEIMAGGGVDPEKPRLGFSKLDAADLAALEQRSGLAWSGGEALRGLGRQLREAGGAIPPATLPAAFQGALRPYQAEGVAWLQFLAGAGLGGVLADDMGLGKTVQTLAHLAIEQAAGRLDRPALIVCPTSLVPNWAAEAARFAPGLRLLPLHGPARKARFAAIAAHDLVLTAYPLLARDSEALGAQEWHAVILDEAQTIRNPNAETTRQARQLKARHRLALSGTPLQNHLGELWSIFDFLAPGFLGGPTEFRRRYRTPIEKHGDQARQVALQRRVRPFLLRRTKAEVVRDLPPKTEIVEHVELEPAQRAVYEGIRMAMHARVRQAIAEKGLARSGIIILDALLKLRQACCDPRLLKLDAARRGKPGSAKLDRLMDLLAVLLAEGRRVIVFSQFTSMLALIADRLRAEDIAFEELTGSTKDRAGPVGRFQAGQVPVFLISLKAGGVGLTLTAADTVIHYDPWWNPAAEDQATDRAHRIGQDKPVFVHRLVALATIEEKMEVLKSRKRALVAAVLEAEEGAALRLTEADVEELFAAG</sequence>
<dbReference type="SMART" id="SM00487">
    <property type="entry name" value="DEXDc"/>
    <property type="match status" value="1"/>
</dbReference>
<dbReference type="SUPFAM" id="SSF52540">
    <property type="entry name" value="P-loop containing nucleoside triphosphate hydrolases"/>
    <property type="match status" value="2"/>
</dbReference>
<dbReference type="PROSITE" id="PS50966">
    <property type="entry name" value="ZF_SWIM"/>
    <property type="match status" value="1"/>
</dbReference>
<dbReference type="InterPro" id="IPR049730">
    <property type="entry name" value="SNF2/RAD54-like_C"/>
</dbReference>
<keyword evidence="2" id="KW-0862">Zinc</keyword>
<keyword evidence="6" id="KW-0067">ATP-binding</keyword>
<dbReference type="PROSITE" id="PS51194">
    <property type="entry name" value="HELICASE_CTER"/>
    <property type="match status" value="1"/>
</dbReference>
<dbReference type="Proteomes" id="UP000475385">
    <property type="component" value="Unassembled WGS sequence"/>
</dbReference>
<comment type="caution">
    <text evidence="6">The sequence shown here is derived from an EMBL/GenBank/DDBJ whole genome shotgun (WGS) entry which is preliminary data.</text>
</comment>
<name>A0A6M1LS34_9PROT</name>
<evidence type="ECO:0000259" key="5">
    <source>
        <dbReference type="PROSITE" id="PS51194"/>
    </source>
</evidence>
<evidence type="ECO:0000313" key="6">
    <source>
        <dbReference type="EMBL" id="NGM23226.1"/>
    </source>
</evidence>
<dbReference type="EMBL" id="JAAIKB010000013">
    <property type="protein sequence ID" value="NGM23226.1"/>
    <property type="molecule type" value="Genomic_DNA"/>
</dbReference>
<dbReference type="CDD" id="cd18793">
    <property type="entry name" value="SF2_C_SNF"/>
    <property type="match status" value="1"/>
</dbReference>
<keyword evidence="6" id="KW-0347">Helicase</keyword>
<feature type="domain" description="SWIM-type" evidence="3">
    <location>
        <begin position="66"/>
        <end position="105"/>
    </location>
</feature>
<dbReference type="CDD" id="cd18012">
    <property type="entry name" value="DEXQc_arch_SWI2_SNF2"/>
    <property type="match status" value="1"/>
</dbReference>
<dbReference type="Pfam" id="PF00271">
    <property type="entry name" value="Helicase_C"/>
    <property type="match status" value="1"/>
</dbReference>
<reference evidence="6 7" key="1">
    <citation type="submission" date="2020-03" db="EMBL/GenBank/DDBJ databases">
        <title>Roseomonas stagni sp. nov., isolated from pond water in Japan.</title>
        <authorList>
            <person name="Furuhata K."/>
            <person name="Miyamoto H."/>
            <person name="Goto K."/>
        </authorList>
    </citation>
    <scope>NUCLEOTIDE SEQUENCE [LARGE SCALE GENOMIC DNA]</scope>
    <source>
        <strain evidence="6 7">PeD5</strain>
    </source>
</reference>
<protein>
    <submittedName>
        <fullName evidence="6">DEAD/DEAH box helicase</fullName>
    </submittedName>
</protein>
<dbReference type="SMART" id="SM00490">
    <property type="entry name" value="HELICc"/>
    <property type="match status" value="1"/>
</dbReference>
<dbReference type="PROSITE" id="PS51192">
    <property type="entry name" value="HELICASE_ATP_BIND_1"/>
    <property type="match status" value="1"/>
</dbReference>
<dbReference type="GO" id="GO:0016787">
    <property type="term" value="F:hydrolase activity"/>
    <property type="evidence" value="ECO:0007669"/>
    <property type="project" value="UniProtKB-KW"/>
</dbReference>
<dbReference type="AlphaFoldDB" id="A0A6M1LS34"/>
<dbReference type="GO" id="GO:0008270">
    <property type="term" value="F:zinc ion binding"/>
    <property type="evidence" value="ECO:0007669"/>
    <property type="project" value="UniProtKB-KW"/>
</dbReference>
<evidence type="ECO:0000313" key="7">
    <source>
        <dbReference type="Proteomes" id="UP000475385"/>
    </source>
</evidence>
<keyword evidence="2" id="KW-0479">Metal-binding</keyword>
<dbReference type="RefSeq" id="WP_164697135.1">
    <property type="nucleotide sequence ID" value="NZ_JAAIKB010000013.1"/>
</dbReference>
<dbReference type="InterPro" id="IPR007527">
    <property type="entry name" value="Znf_SWIM"/>
</dbReference>
<dbReference type="Pfam" id="PF00176">
    <property type="entry name" value="SNF2-rel_dom"/>
    <property type="match status" value="1"/>
</dbReference>
<dbReference type="PANTHER" id="PTHR45629">
    <property type="entry name" value="SNF2/RAD54 FAMILY MEMBER"/>
    <property type="match status" value="1"/>
</dbReference>
<organism evidence="6 7">
    <name type="scientific">Falsiroseomonas algicola</name>
    <dbReference type="NCBI Taxonomy" id="2716930"/>
    <lineage>
        <taxon>Bacteria</taxon>
        <taxon>Pseudomonadati</taxon>
        <taxon>Pseudomonadota</taxon>
        <taxon>Alphaproteobacteria</taxon>
        <taxon>Acetobacterales</taxon>
        <taxon>Roseomonadaceae</taxon>
        <taxon>Falsiroseomonas</taxon>
    </lineage>
</organism>
<dbReference type="InterPro" id="IPR038718">
    <property type="entry name" value="SNF2-like_sf"/>
</dbReference>
<dbReference type="Gene3D" id="3.40.50.10810">
    <property type="entry name" value="Tandem AAA-ATPase domain"/>
    <property type="match status" value="1"/>
</dbReference>
<evidence type="ECO:0000259" key="3">
    <source>
        <dbReference type="PROSITE" id="PS50966"/>
    </source>
</evidence>
<proteinExistence type="predicted"/>
<dbReference type="InterPro" id="IPR014001">
    <property type="entry name" value="Helicase_ATP-bd"/>
</dbReference>
<feature type="domain" description="Helicase C-terminal" evidence="5">
    <location>
        <begin position="954"/>
        <end position="1111"/>
    </location>
</feature>
<dbReference type="GO" id="GO:0015616">
    <property type="term" value="F:DNA translocase activity"/>
    <property type="evidence" value="ECO:0007669"/>
    <property type="project" value="TreeGrafter"/>
</dbReference>
<keyword evidence="7" id="KW-1185">Reference proteome</keyword>
<dbReference type="Gene3D" id="3.40.50.300">
    <property type="entry name" value="P-loop containing nucleotide triphosphate hydrolases"/>
    <property type="match status" value="1"/>
</dbReference>
<dbReference type="InterPro" id="IPR050496">
    <property type="entry name" value="SNF2_RAD54_helicase_repair"/>
</dbReference>
<dbReference type="InterPro" id="IPR001650">
    <property type="entry name" value="Helicase_C-like"/>
</dbReference>
<dbReference type="PANTHER" id="PTHR45629:SF7">
    <property type="entry name" value="DNA EXCISION REPAIR PROTEIN ERCC-6-RELATED"/>
    <property type="match status" value="1"/>
</dbReference>
<dbReference type="GO" id="GO:0004386">
    <property type="term" value="F:helicase activity"/>
    <property type="evidence" value="ECO:0007669"/>
    <property type="project" value="UniProtKB-KW"/>
</dbReference>
<gene>
    <name evidence="6" type="ORF">G3576_24650</name>
</gene>
<keyword evidence="6" id="KW-0547">Nucleotide-binding</keyword>
<accession>A0A6M1LS34</accession>
<evidence type="ECO:0000256" key="2">
    <source>
        <dbReference type="PROSITE-ProRule" id="PRU00325"/>
    </source>
</evidence>
<keyword evidence="1" id="KW-0378">Hydrolase</keyword>
<dbReference type="InterPro" id="IPR000330">
    <property type="entry name" value="SNF2_N"/>
</dbReference>